<keyword evidence="2" id="KW-0808">Transferase</keyword>
<accession>A0A560MJN8</accession>
<dbReference type="Gene3D" id="3.40.630.30">
    <property type="match status" value="1"/>
</dbReference>
<comment type="caution">
    <text evidence="2">The sequence shown here is derived from an EMBL/GenBank/DDBJ whole genome shotgun (WGS) entry which is preliminary data.</text>
</comment>
<dbReference type="InterPro" id="IPR038740">
    <property type="entry name" value="BioF2-like_GNAT_dom"/>
</dbReference>
<sequence>MNVGWQPSRNGSISAYRCSPSAELCGPWDELIARVDGNAFMHPAALLAAADTGFADIHVLIAWDEGMNPRCPVGFWALCERRNLPATPAFLEAIPIYASTSNAVIDRARADEVMAAFFDVIRHDIRLPKIIRLRSFEADPVVYPAMLRQLEGVGQHRELVRVERPFADRCSGIKKSGATRKKLRQDWNRLSATGQVEIVNGRTAPEAEAAFEVFLALEAASWKGKQGTALLCDAGDAQFARRLIRNLAAHNLASVALLSVDGVAITGQVLIYSGRKAYTWKTAFDASYARFSPGALLISKITEALLESGQVAAIDSCASADGIMAQLWTGRRTMVDALIDVHMCSSRAFAMEVVRHIDCLQFGSVGSRMWHAIQQSE</sequence>
<dbReference type="Pfam" id="PF13480">
    <property type="entry name" value="Acetyltransf_6"/>
    <property type="match status" value="1"/>
</dbReference>
<dbReference type="OrthoDB" id="213519at2"/>
<dbReference type="SUPFAM" id="SSF55729">
    <property type="entry name" value="Acyl-CoA N-acyltransferases (Nat)"/>
    <property type="match status" value="1"/>
</dbReference>
<keyword evidence="3" id="KW-1185">Reference proteome</keyword>
<dbReference type="AlphaFoldDB" id="A0A560MJN8"/>
<dbReference type="RefSeq" id="WP_146984660.1">
    <property type="nucleotide sequence ID" value="NZ_VITY01000001.1"/>
</dbReference>
<proteinExistence type="predicted"/>
<evidence type="ECO:0000259" key="1">
    <source>
        <dbReference type="Pfam" id="PF13480"/>
    </source>
</evidence>
<name>A0A560MJN8_9BRAD</name>
<gene>
    <name evidence="2" type="ORF">FBZ93_101837</name>
</gene>
<dbReference type="EMBL" id="VITY01000001">
    <property type="protein sequence ID" value="TWC07544.1"/>
    <property type="molecule type" value="Genomic_DNA"/>
</dbReference>
<reference evidence="2 3" key="1">
    <citation type="submission" date="2019-06" db="EMBL/GenBank/DDBJ databases">
        <title>Genomic Encyclopedia of Type Strains, Phase IV (KMG-V): Genome sequencing to study the core and pangenomes of soil and plant-associated prokaryotes.</title>
        <authorList>
            <person name="Whitman W."/>
        </authorList>
    </citation>
    <scope>NUCLEOTIDE SEQUENCE [LARGE SCALE GENOMIC DNA]</scope>
    <source>
        <strain evidence="2 3">BR 10355</strain>
    </source>
</reference>
<evidence type="ECO:0000313" key="2">
    <source>
        <dbReference type="EMBL" id="TWC07544.1"/>
    </source>
</evidence>
<dbReference type="Proteomes" id="UP000321304">
    <property type="component" value="Unassembled WGS sequence"/>
</dbReference>
<dbReference type="GO" id="GO:0016740">
    <property type="term" value="F:transferase activity"/>
    <property type="evidence" value="ECO:0007669"/>
    <property type="project" value="UniProtKB-KW"/>
</dbReference>
<feature type="domain" description="BioF2-like acetyltransferase" evidence="1">
    <location>
        <begin position="179"/>
        <end position="318"/>
    </location>
</feature>
<dbReference type="InterPro" id="IPR016181">
    <property type="entry name" value="Acyl_CoA_acyltransferase"/>
</dbReference>
<evidence type="ECO:0000313" key="3">
    <source>
        <dbReference type="Proteomes" id="UP000321304"/>
    </source>
</evidence>
<protein>
    <submittedName>
        <fullName evidence="2">CelD/BcsL family acetyltransferase involved in cellulose biosynthesis</fullName>
    </submittedName>
</protein>
<organism evidence="2 3">
    <name type="scientific">Bradyrhizobium macuxiense</name>
    <dbReference type="NCBI Taxonomy" id="1755647"/>
    <lineage>
        <taxon>Bacteria</taxon>
        <taxon>Pseudomonadati</taxon>
        <taxon>Pseudomonadota</taxon>
        <taxon>Alphaproteobacteria</taxon>
        <taxon>Hyphomicrobiales</taxon>
        <taxon>Nitrobacteraceae</taxon>
        <taxon>Bradyrhizobium</taxon>
    </lineage>
</organism>